<dbReference type="Proteomes" id="UP000252586">
    <property type="component" value="Unassembled WGS sequence"/>
</dbReference>
<proteinExistence type="predicted"/>
<evidence type="ECO:0000256" key="3">
    <source>
        <dbReference type="ARBA" id="ARBA00023163"/>
    </source>
</evidence>
<dbReference type="Pfam" id="PF00440">
    <property type="entry name" value="TetR_N"/>
    <property type="match status" value="1"/>
</dbReference>
<comment type="caution">
    <text evidence="6">The sequence shown here is derived from an EMBL/GenBank/DDBJ whole genome shotgun (WGS) entry which is preliminary data.</text>
</comment>
<evidence type="ECO:0000259" key="5">
    <source>
        <dbReference type="PROSITE" id="PS50977"/>
    </source>
</evidence>
<evidence type="ECO:0000313" key="6">
    <source>
        <dbReference type="EMBL" id="RBO92747.1"/>
    </source>
</evidence>
<gene>
    <name evidence="6" type="ORF">DFR74_103392</name>
</gene>
<dbReference type="RefSeq" id="WP_228789034.1">
    <property type="nucleotide sequence ID" value="NZ_CP107943.1"/>
</dbReference>
<keyword evidence="1" id="KW-0805">Transcription regulation</keyword>
<dbReference type="InterPro" id="IPR036271">
    <property type="entry name" value="Tet_transcr_reg_TetR-rel_C_sf"/>
</dbReference>
<keyword evidence="2 4" id="KW-0238">DNA-binding</keyword>
<feature type="domain" description="HTH tetR-type" evidence="5">
    <location>
        <begin position="3"/>
        <end position="63"/>
    </location>
</feature>
<accession>A0A366DRM5</accession>
<dbReference type="PANTHER" id="PTHR47506:SF3">
    <property type="entry name" value="HTH-TYPE TRANSCRIPTIONAL REGULATOR LMRA"/>
    <property type="match status" value="1"/>
</dbReference>
<dbReference type="InterPro" id="IPR054156">
    <property type="entry name" value="YxaF_TetR_C"/>
</dbReference>
<keyword evidence="3" id="KW-0804">Transcription</keyword>
<evidence type="ECO:0000313" key="7">
    <source>
        <dbReference type="Proteomes" id="UP000252586"/>
    </source>
</evidence>
<protein>
    <submittedName>
        <fullName evidence="6">TetR family transcriptional regulator</fullName>
    </submittedName>
</protein>
<keyword evidence="7" id="KW-1185">Reference proteome</keyword>
<dbReference type="AlphaFoldDB" id="A0A366DRM5"/>
<feature type="DNA-binding region" description="H-T-H motif" evidence="4">
    <location>
        <begin position="26"/>
        <end position="45"/>
    </location>
</feature>
<dbReference type="InterPro" id="IPR009057">
    <property type="entry name" value="Homeodomain-like_sf"/>
</dbReference>
<dbReference type="SUPFAM" id="SSF46689">
    <property type="entry name" value="Homeodomain-like"/>
    <property type="match status" value="1"/>
</dbReference>
<reference evidence="6 7" key="1">
    <citation type="submission" date="2018-06" db="EMBL/GenBank/DDBJ databases">
        <title>Genomic Encyclopedia of Type Strains, Phase IV (KMG-IV): sequencing the most valuable type-strain genomes for metagenomic binning, comparative biology and taxonomic classification.</title>
        <authorList>
            <person name="Goeker M."/>
        </authorList>
    </citation>
    <scope>NUCLEOTIDE SEQUENCE [LARGE SCALE GENOMIC DNA]</scope>
    <source>
        <strain evidence="6 7">DSM 44599</strain>
    </source>
</reference>
<evidence type="ECO:0000256" key="4">
    <source>
        <dbReference type="PROSITE-ProRule" id="PRU00335"/>
    </source>
</evidence>
<evidence type="ECO:0000256" key="2">
    <source>
        <dbReference type="ARBA" id="ARBA00023125"/>
    </source>
</evidence>
<organism evidence="6 7">
    <name type="scientific">Nocardia puris</name>
    <dbReference type="NCBI Taxonomy" id="208602"/>
    <lineage>
        <taxon>Bacteria</taxon>
        <taxon>Bacillati</taxon>
        <taxon>Actinomycetota</taxon>
        <taxon>Actinomycetes</taxon>
        <taxon>Mycobacteriales</taxon>
        <taxon>Nocardiaceae</taxon>
        <taxon>Nocardia</taxon>
    </lineage>
</organism>
<sequence length="189" mass="19668">MGMGPRDRLIEGAIELVREHGVHGAGLAALLERSNTSRNSLYQHFPSGKGELVEAATKAAGRRMSALLTGVTAQGAPADWLATLVDWWKQTLETSDFTAGCPVVGAALAESEPRAQSAAGEVFGDWTELLAAALAEHGVGAERSRSLASFVISAIEGAIVQSRAGKTTRPLDDVAANLALLLDAGPPRT</sequence>
<dbReference type="STRING" id="1210090.GCA_001613185_02608"/>
<dbReference type="PANTHER" id="PTHR47506">
    <property type="entry name" value="TRANSCRIPTIONAL REGULATORY PROTEIN"/>
    <property type="match status" value="1"/>
</dbReference>
<dbReference type="GO" id="GO:0003677">
    <property type="term" value="F:DNA binding"/>
    <property type="evidence" value="ECO:0007669"/>
    <property type="project" value="UniProtKB-UniRule"/>
</dbReference>
<dbReference type="Pfam" id="PF21993">
    <property type="entry name" value="TetR_C_13_2"/>
    <property type="match status" value="1"/>
</dbReference>
<name>A0A366DRM5_9NOCA</name>
<dbReference type="Gene3D" id="1.10.357.10">
    <property type="entry name" value="Tetracycline Repressor, domain 2"/>
    <property type="match status" value="1"/>
</dbReference>
<dbReference type="InterPro" id="IPR001647">
    <property type="entry name" value="HTH_TetR"/>
</dbReference>
<dbReference type="EMBL" id="QNRE01000003">
    <property type="protein sequence ID" value="RBO92747.1"/>
    <property type="molecule type" value="Genomic_DNA"/>
</dbReference>
<dbReference type="PROSITE" id="PS50977">
    <property type="entry name" value="HTH_TETR_2"/>
    <property type="match status" value="1"/>
</dbReference>
<evidence type="ECO:0000256" key="1">
    <source>
        <dbReference type="ARBA" id="ARBA00023015"/>
    </source>
</evidence>
<dbReference type="SUPFAM" id="SSF48498">
    <property type="entry name" value="Tetracyclin repressor-like, C-terminal domain"/>
    <property type="match status" value="1"/>
</dbReference>